<comment type="caution">
    <text evidence="2">The sequence shown here is derived from an EMBL/GenBank/DDBJ whole genome shotgun (WGS) entry which is preliminary data.</text>
</comment>
<accession>A0A4V3DJU0</accession>
<sequence>MKKTALLICIIAAYISNAAAQEPNKEKGDFCRYVKTKSAAEQVTLNSPNVVFDITTDGSESAGTKNTVFLGLSKNLADLNKAKYTHRLADTECQLYELNDSIKDVLGLSLQSIEKGSLNFKKQEIQRTMQALQKHFNVTSAKFKAQNATLVDVYDVQSLIKRVSILGLENDLEIEKIQQNASWPEDASLNVLIKNLAQLESDKYDILNQIQKQGNWSLSLQAGVKKTANNSDAISLSGGRFYGALTASYNLGSAKSSQLLDESKDYYMLWKGEDNNGYFKQLGYLSNEVMKTREIEEKKLAILNKDAQNSDNLEAILKNFDSSEAENFKLKVLYNKLMNNIDREYLKFKIQRLNELVKEIGVE</sequence>
<organism evidence="2 3">
    <name type="scientific">Hydromonas duriensis</name>
    <dbReference type="NCBI Taxonomy" id="1527608"/>
    <lineage>
        <taxon>Bacteria</taxon>
        <taxon>Pseudomonadati</taxon>
        <taxon>Pseudomonadota</taxon>
        <taxon>Betaproteobacteria</taxon>
        <taxon>Burkholderiales</taxon>
        <taxon>Burkholderiaceae</taxon>
        <taxon>Hydromonas</taxon>
    </lineage>
</organism>
<reference evidence="2 3" key="1">
    <citation type="submission" date="2019-03" db="EMBL/GenBank/DDBJ databases">
        <title>Genomic Encyclopedia of Type Strains, Phase IV (KMG-IV): sequencing the most valuable type-strain genomes for metagenomic binning, comparative biology and taxonomic classification.</title>
        <authorList>
            <person name="Goeker M."/>
        </authorList>
    </citation>
    <scope>NUCLEOTIDE SEQUENCE [LARGE SCALE GENOMIC DNA]</scope>
    <source>
        <strain evidence="2 3">DSM 102852</strain>
    </source>
</reference>
<evidence type="ECO:0000256" key="1">
    <source>
        <dbReference type="SAM" id="SignalP"/>
    </source>
</evidence>
<proteinExistence type="predicted"/>
<name>A0A4V3DJU0_9BURK</name>
<dbReference type="Proteomes" id="UP000294480">
    <property type="component" value="Unassembled WGS sequence"/>
</dbReference>
<dbReference type="AlphaFoldDB" id="A0A4V3DJU0"/>
<keyword evidence="3" id="KW-1185">Reference proteome</keyword>
<protein>
    <submittedName>
        <fullName evidence="2">Uncharacterized protein</fullName>
    </submittedName>
</protein>
<feature type="signal peptide" evidence="1">
    <location>
        <begin position="1"/>
        <end position="20"/>
    </location>
</feature>
<feature type="chain" id="PRO_5020501574" evidence="1">
    <location>
        <begin position="21"/>
        <end position="363"/>
    </location>
</feature>
<evidence type="ECO:0000313" key="2">
    <source>
        <dbReference type="EMBL" id="TDR31150.1"/>
    </source>
</evidence>
<dbReference type="EMBL" id="SNZE01000012">
    <property type="protein sequence ID" value="TDR31150.1"/>
    <property type="molecule type" value="Genomic_DNA"/>
</dbReference>
<evidence type="ECO:0000313" key="3">
    <source>
        <dbReference type="Proteomes" id="UP000294480"/>
    </source>
</evidence>
<gene>
    <name evidence="2" type="ORF">DFR44_11219</name>
</gene>
<keyword evidence="1" id="KW-0732">Signal</keyword>